<evidence type="ECO:0000256" key="5">
    <source>
        <dbReference type="ARBA" id="ARBA00023136"/>
    </source>
</evidence>
<feature type="transmembrane region" description="Helical" evidence="8">
    <location>
        <begin position="246"/>
        <end position="264"/>
    </location>
</feature>
<comment type="similarity">
    <text evidence="2">Belongs to the UPF0496 family.</text>
</comment>
<evidence type="ECO:0000256" key="1">
    <source>
        <dbReference type="ARBA" id="ARBA00004370"/>
    </source>
</evidence>
<dbReference type="PANTHER" id="PTHR31113">
    <property type="entry name" value="UPF0496 PROTEIN 3-RELATED"/>
    <property type="match status" value="1"/>
</dbReference>
<reference evidence="9" key="1">
    <citation type="submission" date="2022-12" db="EMBL/GenBank/DDBJ databases">
        <title>Draft genome assemblies for two species of Escallonia (Escalloniales).</title>
        <authorList>
            <person name="Chanderbali A."/>
            <person name="Dervinis C."/>
            <person name="Anghel I."/>
            <person name="Soltis D."/>
            <person name="Soltis P."/>
            <person name="Zapata F."/>
        </authorList>
    </citation>
    <scope>NUCLEOTIDE SEQUENCE</scope>
    <source>
        <strain evidence="9">UCBG64.0493</strain>
        <tissue evidence="9">Leaf</tissue>
    </source>
</reference>
<dbReference type="Pfam" id="PF05055">
    <property type="entry name" value="DUF677"/>
    <property type="match status" value="1"/>
</dbReference>
<evidence type="ECO:0000256" key="6">
    <source>
        <dbReference type="SAM" id="Coils"/>
    </source>
</evidence>
<evidence type="ECO:0000256" key="7">
    <source>
        <dbReference type="SAM" id="MobiDB-lite"/>
    </source>
</evidence>
<feature type="transmembrane region" description="Helical" evidence="8">
    <location>
        <begin position="218"/>
        <end position="240"/>
    </location>
</feature>
<feature type="coiled-coil region" evidence="6">
    <location>
        <begin position="296"/>
        <end position="323"/>
    </location>
</feature>
<organism evidence="9 10">
    <name type="scientific">Escallonia herrerae</name>
    <dbReference type="NCBI Taxonomy" id="1293975"/>
    <lineage>
        <taxon>Eukaryota</taxon>
        <taxon>Viridiplantae</taxon>
        <taxon>Streptophyta</taxon>
        <taxon>Embryophyta</taxon>
        <taxon>Tracheophyta</taxon>
        <taxon>Spermatophyta</taxon>
        <taxon>Magnoliopsida</taxon>
        <taxon>eudicotyledons</taxon>
        <taxon>Gunneridae</taxon>
        <taxon>Pentapetalae</taxon>
        <taxon>asterids</taxon>
        <taxon>campanulids</taxon>
        <taxon>Escalloniales</taxon>
        <taxon>Escalloniaceae</taxon>
        <taxon>Escallonia</taxon>
    </lineage>
</organism>
<dbReference type="AlphaFoldDB" id="A0AA88V7S4"/>
<keyword evidence="5 8" id="KW-0472">Membrane</keyword>
<dbReference type="Proteomes" id="UP001188597">
    <property type="component" value="Unassembled WGS sequence"/>
</dbReference>
<feature type="region of interest" description="Disordered" evidence="7">
    <location>
        <begin position="1"/>
        <end position="29"/>
    </location>
</feature>
<keyword evidence="6" id="KW-0175">Coiled coil</keyword>
<gene>
    <name evidence="9" type="ORF">RJ639_019277</name>
</gene>
<evidence type="ECO:0000256" key="8">
    <source>
        <dbReference type="SAM" id="Phobius"/>
    </source>
</evidence>
<evidence type="ECO:0000256" key="3">
    <source>
        <dbReference type="ARBA" id="ARBA00022692"/>
    </source>
</evidence>
<sequence>MGCNFSKKTQDSSELPPPSSESESGSGSHLIPDLTTYEAECRTDPDLRSFDSTVQQSTSRVINTLAVNFGSLTLDSLRIVSESLLETNQEVVTLILKSQEDIWKNKELLSLVEDYFESSLQTLDFCTALGRCLKRVRDTQLIIHLALKHFEEEAETKNYLKTLQDLKDFKAAGNPFSEEFLLLFQSVYRRQETLFRKLQIKKIKLDKKLKSVKGWRKLSNAIFLATFASVLICSVVAAAIAAPPVVTALAAAAAVPLGSMGKWFNSIWKKFENELKGQGEMLNTMQLGTFIAITDLDSIRVLVDKLEIEIEALLQNAIFAIREEDAAVMLAVEEIKKKLSGFVQSIEDLSEHSDKCSRDIRLARKVVPGWNLERNLGKSNLEIFLARFNPGPLLAIYGAGEQGLQSCCSKSMSHYDHANEVS</sequence>
<name>A0AA88V7S4_9ASTE</name>
<accession>A0AA88V7S4</accession>
<dbReference type="PANTHER" id="PTHR31113:SF32">
    <property type="entry name" value="UPF0496 PLANT-LIKE PROTEIN"/>
    <property type="match status" value="1"/>
</dbReference>
<dbReference type="GO" id="GO:0016020">
    <property type="term" value="C:membrane"/>
    <property type="evidence" value="ECO:0007669"/>
    <property type="project" value="UniProtKB-SubCell"/>
</dbReference>
<evidence type="ECO:0000313" key="9">
    <source>
        <dbReference type="EMBL" id="KAK3003334.1"/>
    </source>
</evidence>
<protein>
    <submittedName>
        <fullName evidence="9">Uncharacterized protein</fullName>
    </submittedName>
</protein>
<comment type="subcellular location">
    <subcellularLocation>
        <location evidence="1">Membrane</location>
    </subcellularLocation>
</comment>
<keyword evidence="3 8" id="KW-0812">Transmembrane</keyword>
<comment type="caution">
    <text evidence="9">The sequence shown here is derived from an EMBL/GenBank/DDBJ whole genome shotgun (WGS) entry which is preliminary data.</text>
</comment>
<keyword evidence="10" id="KW-1185">Reference proteome</keyword>
<dbReference type="InterPro" id="IPR007749">
    <property type="entry name" value="DUF677"/>
</dbReference>
<dbReference type="EMBL" id="JAVXUP010002432">
    <property type="protein sequence ID" value="KAK3003334.1"/>
    <property type="molecule type" value="Genomic_DNA"/>
</dbReference>
<evidence type="ECO:0000256" key="4">
    <source>
        <dbReference type="ARBA" id="ARBA00022989"/>
    </source>
</evidence>
<proteinExistence type="inferred from homology"/>
<evidence type="ECO:0000256" key="2">
    <source>
        <dbReference type="ARBA" id="ARBA00009074"/>
    </source>
</evidence>
<keyword evidence="4 8" id="KW-1133">Transmembrane helix</keyword>
<evidence type="ECO:0000313" key="10">
    <source>
        <dbReference type="Proteomes" id="UP001188597"/>
    </source>
</evidence>